<keyword evidence="2" id="KW-0812">Transmembrane</keyword>
<evidence type="ECO:0000256" key="2">
    <source>
        <dbReference type="SAM" id="Phobius"/>
    </source>
</evidence>
<keyword evidence="2" id="KW-0472">Membrane</keyword>
<dbReference type="EMBL" id="LAZR01000126">
    <property type="protein sequence ID" value="KKN88706.1"/>
    <property type="molecule type" value="Genomic_DNA"/>
</dbReference>
<name>A0A0F9WR39_9ZZZZ</name>
<feature type="compositionally biased region" description="Basic and acidic residues" evidence="1">
    <location>
        <begin position="92"/>
        <end position="104"/>
    </location>
</feature>
<protein>
    <submittedName>
        <fullName evidence="3">Uncharacterized protein</fullName>
    </submittedName>
</protein>
<evidence type="ECO:0000256" key="1">
    <source>
        <dbReference type="SAM" id="MobiDB-lite"/>
    </source>
</evidence>
<gene>
    <name evidence="3" type="ORF">LCGC14_0245970</name>
</gene>
<organism evidence="3">
    <name type="scientific">marine sediment metagenome</name>
    <dbReference type="NCBI Taxonomy" id="412755"/>
    <lineage>
        <taxon>unclassified sequences</taxon>
        <taxon>metagenomes</taxon>
        <taxon>ecological metagenomes</taxon>
    </lineage>
</organism>
<evidence type="ECO:0000313" key="3">
    <source>
        <dbReference type="EMBL" id="KKN88706.1"/>
    </source>
</evidence>
<dbReference type="AlphaFoldDB" id="A0A0F9WR39"/>
<comment type="caution">
    <text evidence="3">The sequence shown here is derived from an EMBL/GenBank/DDBJ whole genome shotgun (WGS) entry which is preliminary data.</text>
</comment>
<proteinExistence type="predicted"/>
<reference evidence="3" key="1">
    <citation type="journal article" date="2015" name="Nature">
        <title>Complex archaea that bridge the gap between prokaryotes and eukaryotes.</title>
        <authorList>
            <person name="Spang A."/>
            <person name="Saw J.H."/>
            <person name="Jorgensen S.L."/>
            <person name="Zaremba-Niedzwiedzka K."/>
            <person name="Martijn J."/>
            <person name="Lind A.E."/>
            <person name="van Eijk R."/>
            <person name="Schleper C."/>
            <person name="Guy L."/>
            <person name="Ettema T.J."/>
        </authorList>
    </citation>
    <scope>NUCLEOTIDE SEQUENCE</scope>
</reference>
<accession>A0A0F9WR39</accession>
<feature type="region of interest" description="Disordered" evidence="1">
    <location>
        <begin position="85"/>
        <end position="110"/>
    </location>
</feature>
<sequence length="119" mass="13707">METINDHYFIMTLGSLILLVVFIFLYSMRKPTKKVEIELKIAPAAMQEQELIDLLQLGENGEKEEAKKFLKQNFNYATAKLQELSNPVQERQSGKDTNIHDTNKPDGQWDGIVTDHRTI</sequence>
<keyword evidence="2" id="KW-1133">Transmembrane helix</keyword>
<feature type="transmembrane region" description="Helical" evidence="2">
    <location>
        <begin position="6"/>
        <end position="26"/>
    </location>
</feature>